<dbReference type="RefSeq" id="WP_379863548.1">
    <property type="nucleotide sequence ID" value="NZ_JBHTBW010000008.1"/>
</dbReference>
<evidence type="ECO:0000256" key="1">
    <source>
        <dbReference type="ARBA" id="ARBA00022722"/>
    </source>
</evidence>
<name>A0ABW2RH79_9BACL</name>
<keyword evidence="3" id="KW-0378">Hydrolase</keyword>
<evidence type="ECO:0000256" key="3">
    <source>
        <dbReference type="ARBA" id="ARBA00022801"/>
    </source>
</evidence>
<evidence type="ECO:0000259" key="4">
    <source>
        <dbReference type="PROSITE" id="PS50830"/>
    </source>
</evidence>
<keyword evidence="6" id="KW-1185">Reference proteome</keyword>
<evidence type="ECO:0000313" key="6">
    <source>
        <dbReference type="Proteomes" id="UP001596500"/>
    </source>
</evidence>
<organism evidence="5 6">
    <name type="scientific">Laceyella putida</name>
    <dbReference type="NCBI Taxonomy" id="110101"/>
    <lineage>
        <taxon>Bacteria</taxon>
        <taxon>Bacillati</taxon>
        <taxon>Bacillota</taxon>
        <taxon>Bacilli</taxon>
        <taxon>Bacillales</taxon>
        <taxon>Thermoactinomycetaceae</taxon>
        <taxon>Laceyella</taxon>
    </lineage>
</organism>
<dbReference type="Proteomes" id="UP001596500">
    <property type="component" value="Unassembled WGS sequence"/>
</dbReference>
<gene>
    <name evidence="5" type="ORF">ACFQNG_03910</name>
</gene>
<sequence length="194" mass="22924">MVHLFKKKRKRLPNKKTLYSIGEIEKVTVVKVYDGDTIRVRFANGQEERIRFLLVDTPETSHPQKGVEPYGEEAKLFTRYKIKKSRIVELGYDAEKRDHYGRLLAYVYCDRKLLQEELVRRGLARVSHTRNRDANMVRMMKEAEREAKARGKGIWANKKYVGKTGYQPEMMSWMERVFKLYRGKLICAVLESFV</sequence>
<feature type="domain" description="TNase-like" evidence="4">
    <location>
        <begin position="23"/>
        <end position="157"/>
    </location>
</feature>
<protein>
    <submittedName>
        <fullName evidence="5">Thermonuclease family protein</fullName>
    </submittedName>
</protein>
<dbReference type="Pfam" id="PF00565">
    <property type="entry name" value="SNase"/>
    <property type="match status" value="1"/>
</dbReference>
<dbReference type="PANTHER" id="PTHR12302:SF3">
    <property type="entry name" value="SERINE_THREONINE-PROTEIN KINASE 31"/>
    <property type="match status" value="1"/>
</dbReference>
<accession>A0ABW2RH79</accession>
<dbReference type="InterPro" id="IPR035437">
    <property type="entry name" value="SNase_OB-fold_sf"/>
</dbReference>
<proteinExistence type="predicted"/>
<dbReference type="SUPFAM" id="SSF50199">
    <property type="entry name" value="Staphylococcal nuclease"/>
    <property type="match status" value="1"/>
</dbReference>
<dbReference type="PROSITE" id="PS50830">
    <property type="entry name" value="TNASE_3"/>
    <property type="match status" value="1"/>
</dbReference>
<dbReference type="EMBL" id="JBHTBW010000008">
    <property type="protein sequence ID" value="MFC7440306.1"/>
    <property type="molecule type" value="Genomic_DNA"/>
</dbReference>
<comment type="caution">
    <text evidence="5">The sequence shown here is derived from an EMBL/GenBank/DDBJ whole genome shotgun (WGS) entry which is preliminary data.</text>
</comment>
<evidence type="ECO:0000313" key="5">
    <source>
        <dbReference type="EMBL" id="MFC7440306.1"/>
    </source>
</evidence>
<dbReference type="SMART" id="SM00318">
    <property type="entry name" value="SNc"/>
    <property type="match status" value="1"/>
</dbReference>
<keyword evidence="2" id="KW-0255">Endonuclease</keyword>
<dbReference type="InterPro" id="IPR016071">
    <property type="entry name" value="Staphylococal_nuclease_OB-fold"/>
</dbReference>
<dbReference type="PANTHER" id="PTHR12302">
    <property type="entry name" value="EBNA2 BINDING PROTEIN P100"/>
    <property type="match status" value="1"/>
</dbReference>
<keyword evidence="1" id="KW-0540">Nuclease</keyword>
<evidence type="ECO:0000256" key="2">
    <source>
        <dbReference type="ARBA" id="ARBA00022759"/>
    </source>
</evidence>
<dbReference type="Gene3D" id="2.40.50.90">
    <property type="match status" value="1"/>
</dbReference>
<reference evidence="6" key="1">
    <citation type="journal article" date="2019" name="Int. J. Syst. Evol. Microbiol.">
        <title>The Global Catalogue of Microorganisms (GCM) 10K type strain sequencing project: providing services to taxonomists for standard genome sequencing and annotation.</title>
        <authorList>
            <consortium name="The Broad Institute Genomics Platform"/>
            <consortium name="The Broad Institute Genome Sequencing Center for Infectious Disease"/>
            <person name="Wu L."/>
            <person name="Ma J."/>
        </authorList>
    </citation>
    <scope>NUCLEOTIDE SEQUENCE [LARGE SCALE GENOMIC DNA]</scope>
    <source>
        <strain evidence="6">CGMCC 1.12942</strain>
    </source>
</reference>